<gene>
    <name evidence="2" type="ORF">DS2_03890</name>
</gene>
<dbReference type="Proteomes" id="UP000019276">
    <property type="component" value="Unassembled WGS sequence"/>
</dbReference>
<dbReference type="InterPro" id="IPR014976">
    <property type="entry name" value="AbpA_HamA_C"/>
</dbReference>
<keyword evidence="3" id="KW-1185">Reference proteome</keyword>
<organism evidence="2 3">
    <name type="scientific">Catenovulum agarivorans DS-2</name>
    <dbReference type="NCBI Taxonomy" id="1328313"/>
    <lineage>
        <taxon>Bacteria</taxon>
        <taxon>Pseudomonadati</taxon>
        <taxon>Pseudomonadota</taxon>
        <taxon>Gammaproteobacteria</taxon>
        <taxon>Alteromonadales</taxon>
        <taxon>Alteromonadaceae</taxon>
        <taxon>Catenovulum</taxon>
    </lineage>
</organism>
<comment type="caution">
    <text evidence="2">The sequence shown here is derived from an EMBL/GenBank/DDBJ whole genome shotgun (WGS) entry which is preliminary data.</text>
</comment>
<proteinExistence type="predicted"/>
<reference evidence="2 3" key="1">
    <citation type="journal article" date="2014" name="Genome Announc.">
        <title>Draft Genome Sequence of the Agar-Degrading Bacterium Catenovulum sp. Strain DS-2, Isolated from Intestines of Haliotis diversicolor.</title>
        <authorList>
            <person name="Shan D."/>
            <person name="Li X."/>
            <person name="Gu Z."/>
            <person name="Wei G."/>
            <person name="Gao Z."/>
            <person name="Shao Z."/>
        </authorList>
    </citation>
    <scope>NUCLEOTIDE SEQUENCE [LARGE SCALE GENOMIC DNA]</scope>
    <source>
        <strain evidence="2 3">DS-2</strain>
    </source>
</reference>
<accession>W7QTW8</accession>
<dbReference type="PATRIC" id="fig|1328313.3.peg.806"/>
<evidence type="ECO:0000259" key="1">
    <source>
        <dbReference type="Pfam" id="PF08878"/>
    </source>
</evidence>
<dbReference type="RefSeq" id="WP_035013469.1">
    <property type="nucleotide sequence ID" value="NZ_ARZY01000005.1"/>
</dbReference>
<dbReference type="eggNOG" id="ENOG502ZA3J">
    <property type="taxonomic scope" value="Bacteria"/>
</dbReference>
<dbReference type="AlphaFoldDB" id="W7QTW8"/>
<protein>
    <recommendedName>
        <fullName evidence="1">Anti-bacteriophage protein A/HamA C-terminal domain-containing protein</fullName>
    </recommendedName>
</protein>
<evidence type="ECO:0000313" key="3">
    <source>
        <dbReference type="Proteomes" id="UP000019276"/>
    </source>
</evidence>
<name>W7QTW8_9ALTE</name>
<feature type="domain" description="Anti-bacteriophage protein A/HamA C-terminal" evidence="1">
    <location>
        <begin position="37"/>
        <end position="246"/>
    </location>
</feature>
<dbReference type="STRING" id="1328313.DS2_03890"/>
<dbReference type="EMBL" id="ARZY01000005">
    <property type="protein sequence ID" value="EWH11283.1"/>
    <property type="molecule type" value="Genomic_DNA"/>
</dbReference>
<evidence type="ECO:0000313" key="2">
    <source>
        <dbReference type="EMBL" id="EWH11283.1"/>
    </source>
</evidence>
<sequence>MDKRLEPQLKNCDEVKAILKRVDVPFTLADGRTVETLLIYVSPDGEPDPLTQLFATIKNGILTNFVLRCSEIEKKLGLKKEGAAEKLFEKSIRKLSQHTAKGELGELILFTLLDVYLGAPKLLSKMSFKTSRKMPVFSADGVHGQFYDGKFKLFLGESKLYKDFKSGATEATSSIKKAADKYQEEFDLIESFIDFPNLDEEHEDILLDILNPLTNPDFEDVLYNSCFIGFAKPELVGCLPNEFEAAYLEVAGEYIG</sequence>
<dbReference type="Pfam" id="PF08878">
    <property type="entry name" value="HamA"/>
    <property type="match status" value="1"/>
</dbReference>